<dbReference type="RefSeq" id="WP_261189752.1">
    <property type="nucleotide sequence ID" value="NZ_JAXBLV010000225.1"/>
</dbReference>
<gene>
    <name evidence="2" type="ORF">R5W23_004409</name>
</gene>
<keyword evidence="3" id="KW-1185">Reference proteome</keyword>
<dbReference type="NCBIfam" id="TIGR03067">
    <property type="entry name" value="Planc_TIGR03067"/>
    <property type="match status" value="1"/>
</dbReference>
<accession>A0ABU5F727</accession>
<evidence type="ECO:0000313" key="2">
    <source>
        <dbReference type="EMBL" id="MDY3562928.1"/>
    </source>
</evidence>
<dbReference type="InterPro" id="IPR017504">
    <property type="entry name" value="CHP03067_Planctomycetes"/>
</dbReference>
<organism evidence="2 3">
    <name type="scientific">Gemmata algarum</name>
    <dbReference type="NCBI Taxonomy" id="2975278"/>
    <lineage>
        <taxon>Bacteria</taxon>
        <taxon>Pseudomonadati</taxon>
        <taxon>Planctomycetota</taxon>
        <taxon>Planctomycetia</taxon>
        <taxon>Gemmatales</taxon>
        <taxon>Gemmataceae</taxon>
        <taxon>Gemmata</taxon>
    </lineage>
</organism>
<feature type="chain" id="PRO_5045254092" evidence="1">
    <location>
        <begin position="20"/>
        <end position="147"/>
    </location>
</feature>
<sequence length="147" mass="15883">MKHLVLAFAVLVLALTSAAADEKGLKELEGTYKVTAAEKGGRAAQKELTDTATVTIKGDEFVMAFGPDDKKVGKIKVGTDDKLATIDLVPSDGPEKGKSFPGIYKLEKGELTLVFTEKSERPKLFPTDDAFKAEEDVIVLKLKKAEK</sequence>
<dbReference type="Proteomes" id="UP001272242">
    <property type="component" value="Unassembled WGS sequence"/>
</dbReference>
<evidence type="ECO:0000313" key="3">
    <source>
        <dbReference type="Proteomes" id="UP001272242"/>
    </source>
</evidence>
<comment type="caution">
    <text evidence="2">The sequence shown here is derived from an EMBL/GenBank/DDBJ whole genome shotgun (WGS) entry which is preliminary data.</text>
</comment>
<keyword evidence="1" id="KW-0732">Signal</keyword>
<evidence type="ECO:0000256" key="1">
    <source>
        <dbReference type="SAM" id="SignalP"/>
    </source>
</evidence>
<reference evidence="3" key="1">
    <citation type="journal article" date="2023" name="Mar. Drugs">
        <title>Gemmata algarum, a Novel Planctomycete Isolated from an Algal Mat, Displays Antimicrobial Activity.</title>
        <authorList>
            <person name="Kumar G."/>
            <person name="Kallscheuer N."/>
            <person name="Kashif M."/>
            <person name="Ahamad S."/>
            <person name="Jagadeeshwari U."/>
            <person name="Pannikurungottu S."/>
            <person name="Haufschild T."/>
            <person name="Kabuu M."/>
            <person name="Sasikala C."/>
            <person name="Jogler C."/>
            <person name="Ramana C."/>
        </authorList>
    </citation>
    <scope>NUCLEOTIDE SEQUENCE [LARGE SCALE GENOMIC DNA]</scope>
    <source>
        <strain evidence="3">JC673</strain>
    </source>
</reference>
<proteinExistence type="predicted"/>
<protein>
    <submittedName>
        <fullName evidence="2">TIGR03067 domain-containing protein</fullName>
    </submittedName>
</protein>
<name>A0ABU5F727_9BACT</name>
<feature type="signal peptide" evidence="1">
    <location>
        <begin position="1"/>
        <end position="19"/>
    </location>
</feature>
<dbReference type="EMBL" id="JAXBLV010000225">
    <property type="protein sequence ID" value="MDY3562928.1"/>
    <property type="molecule type" value="Genomic_DNA"/>
</dbReference>